<dbReference type="SMART" id="SM00242">
    <property type="entry name" value="MYSc"/>
    <property type="match status" value="1"/>
</dbReference>
<dbReference type="OrthoDB" id="6108017at2759"/>
<keyword evidence="5 8" id="KW-0518">Myosin</keyword>
<dbReference type="GO" id="GO:0051015">
    <property type="term" value="F:actin filament binding"/>
    <property type="evidence" value="ECO:0007669"/>
    <property type="project" value="TreeGrafter"/>
</dbReference>
<dbReference type="Gene3D" id="1.20.58.530">
    <property type="match status" value="1"/>
</dbReference>
<dbReference type="VEuPathDB" id="MicrosporidiaDB:NBO_135g0001"/>
<dbReference type="SUPFAM" id="SSF52540">
    <property type="entry name" value="P-loop containing nucleoside triphosphate hydrolases"/>
    <property type="match status" value="1"/>
</dbReference>
<dbReference type="Gene3D" id="3.40.850.10">
    <property type="entry name" value="Kinesin motor domain"/>
    <property type="match status" value="1"/>
</dbReference>
<evidence type="ECO:0000259" key="9">
    <source>
        <dbReference type="PROSITE" id="PS51456"/>
    </source>
</evidence>
<evidence type="ECO:0000256" key="6">
    <source>
        <dbReference type="ARBA" id="ARBA00023175"/>
    </source>
</evidence>
<protein>
    <submittedName>
        <fullName evidence="10">Myosin type-2 heavy chain 1</fullName>
    </submittedName>
</protein>
<evidence type="ECO:0000256" key="1">
    <source>
        <dbReference type="ARBA" id="ARBA00008314"/>
    </source>
</evidence>
<organism evidence="10 11">
    <name type="scientific">Nosema bombycis (strain CQ1 / CVCC 102059)</name>
    <name type="common">Microsporidian parasite</name>
    <name type="synonym">Pebrine of silkworm</name>
    <dbReference type="NCBI Taxonomy" id="578461"/>
    <lineage>
        <taxon>Eukaryota</taxon>
        <taxon>Fungi</taxon>
        <taxon>Fungi incertae sedis</taxon>
        <taxon>Microsporidia</taxon>
        <taxon>Nosematidae</taxon>
        <taxon>Nosema</taxon>
    </lineage>
</organism>
<dbReference type="PROSITE" id="PS51456">
    <property type="entry name" value="MYOSIN_MOTOR"/>
    <property type="match status" value="1"/>
</dbReference>
<dbReference type="InterPro" id="IPR027417">
    <property type="entry name" value="P-loop_NTPase"/>
</dbReference>
<evidence type="ECO:0000256" key="7">
    <source>
        <dbReference type="ARBA" id="ARBA00023203"/>
    </source>
</evidence>
<evidence type="ECO:0000256" key="3">
    <source>
        <dbReference type="ARBA" id="ARBA00022840"/>
    </source>
</evidence>
<comment type="caution">
    <text evidence="8">Lacks conserved residue(s) required for the propagation of feature annotation.</text>
</comment>
<dbReference type="GO" id="GO:0007015">
    <property type="term" value="P:actin filament organization"/>
    <property type="evidence" value="ECO:0007669"/>
    <property type="project" value="TreeGrafter"/>
</dbReference>
<dbReference type="GO" id="GO:0000146">
    <property type="term" value="F:microfilament motor activity"/>
    <property type="evidence" value="ECO:0007669"/>
    <property type="project" value="TreeGrafter"/>
</dbReference>
<name>R0MGB7_NOSB1</name>
<evidence type="ECO:0000256" key="4">
    <source>
        <dbReference type="ARBA" id="ARBA00023054"/>
    </source>
</evidence>
<keyword evidence="3" id="KW-0067">ATP-binding</keyword>
<dbReference type="PRINTS" id="PR00193">
    <property type="entry name" value="MYOSINHEAVY"/>
</dbReference>
<sequence>MRALDIDEETELFYYKIVAAVLHLGNLEFEMKNKQVEIVNIGTVDKICRLLSISSSDFIKCLIHPEIKAGHEVVTQHRTVEQVYRIVEALAKILYDKMFDSLIANLNRSLGTTVSSSFIGVLDIAGFEIFQENSFEQLCINYTNEKLQQYFNHHMFILEQEIYRQEAIDWNFIDFGLDLQPTIDLIESSNPIGIMAYLDEECVMPCASDKTFLEKLLRNIKSQKFKKINFKDGFNLRHYAGEVEYSVRDWIIKNKDPNFESITDLINKSEDAFVSGLSFAESKNLKKGFFRTVSQKHKDQLFSLMKTLSSTHPHFVRCIIPNLQKEEIL</sequence>
<dbReference type="GO" id="GO:0016020">
    <property type="term" value="C:membrane"/>
    <property type="evidence" value="ECO:0007669"/>
    <property type="project" value="TreeGrafter"/>
</dbReference>
<evidence type="ECO:0000256" key="2">
    <source>
        <dbReference type="ARBA" id="ARBA00022741"/>
    </source>
</evidence>
<dbReference type="AlphaFoldDB" id="R0MGB7"/>
<keyword evidence="6" id="KW-0505">Motor protein</keyword>
<feature type="domain" description="Myosin motor" evidence="9">
    <location>
        <begin position="1"/>
        <end position="329"/>
    </location>
</feature>
<keyword evidence="11" id="KW-1185">Reference proteome</keyword>
<dbReference type="GO" id="GO:0005524">
    <property type="term" value="F:ATP binding"/>
    <property type="evidence" value="ECO:0007669"/>
    <property type="project" value="UniProtKB-KW"/>
</dbReference>
<dbReference type="PANTHER" id="PTHR13140">
    <property type="entry name" value="MYOSIN"/>
    <property type="match status" value="1"/>
</dbReference>
<dbReference type="Proteomes" id="UP000016927">
    <property type="component" value="Unassembled WGS sequence"/>
</dbReference>
<dbReference type="Gene3D" id="1.20.120.720">
    <property type="entry name" value="Myosin VI head, motor domain, U50 subdomain"/>
    <property type="match status" value="1"/>
</dbReference>
<evidence type="ECO:0000313" key="11">
    <source>
        <dbReference type="Proteomes" id="UP000016927"/>
    </source>
</evidence>
<dbReference type="EMBL" id="KB909043">
    <property type="protein sequence ID" value="EOB13185.1"/>
    <property type="molecule type" value="Genomic_DNA"/>
</dbReference>
<proteinExistence type="inferred from homology"/>
<reference evidence="10 11" key="1">
    <citation type="journal article" date="2013" name="BMC Genomics">
        <title>Comparative genomics of parasitic silkworm microsporidia reveal an association between genome expansion and host adaptation.</title>
        <authorList>
            <person name="Pan G."/>
            <person name="Xu J."/>
            <person name="Li T."/>
            <person name="Xia Q."/>
            <person name="Liu S.L."/>
            <person name="Zhang G."/>
            <person name="Li S."/>
            <person name="Li C."/>
            <person name="Liu H."/>
            <person name="Yang L."/>
            <person name="Liu T."/>
            <person name="Zhang X."/>
            <person name="Wu Z."/>
            <person name="Fan W."/>
            <person name="Dang X."/>
            <person name="Xiang H."/>
            <person name="Tao M."/>
            <person name="Li Y."/>
            <person name="Hu J."/>
            <person name="Li Z."/>
            <person name="Lin L."/>
            <person name="Luo J."/>
            <person name="Geng L."/>
            <person name="Wang L."/>
            <person name="Long M."/>
            <person name="Wan Y."/>
            <person name="He N."/>
            <person name="Zhang Z."/>
            <person name="Lu C."/>
            <person name="Keeling P.J."/>
            <person name="Wang J."/>
            <person name="Xiang Z."/>
            <person name="Zhou Z."/>
        </authorList>
    </citation>
    <scope>NUCLEOTIDE SEQUENCE [LARGE SCALE GENOMIC DNA]</scope>
    <source>
        <strain evidence="11">CQ1 / CVCC 102059</strain>
    </source>
</reference>
<comment type="similarity">
    <text evidence="1 8">Belongs to the TRAFAC class myosin-kinesin ATPase superfamily. Myosin family.</text>
</comment>
<dbReference type="Pfam" id="PF00063">
    <property type="entry name" value="Myosin_head"/>
    <property type="match status" value="1"/>
</dbReference>
<keyword evidence="4" id="KW-0175">Coiled coil</keyword>
<keyword evidence="7 8" id="KW-0009">Actin-binding</keyword>
<dbReference type="InterPro" id="IPR036961">
    <property type="entry name" value="Kinesin_motor_dom_sf"/>
</dbReference>
<accession>R0MGB7</accession>
<keyword evidence="2" id="KW-0547">Nucleotide-binding</keyword>
<feature type="region of interest" description="Actin-binding" evidence="8">
    <location>
        <begin position="301"/>
        <end position="323"/>
    </location>
</feature>
<dbReference type="GO" id="GO:0005737">
    <property type="term" value="C:cytoplasm"/>
    <property type="evidence" value="ECO:0007669"/>
    <property type="project" value="TreeGrafter"/>
</dbReference>
<dbReference type="STRING" id="578461.R0MGB7"/>
<evidence type="ECO:0000313" key="10">
    <source>
        <dbReference type="EMBL" id="EOB13185.1"/>
    </source>
</evidence>
<dbReference type="HOGENOM" id="CLU_000192_7_10_1"/>
<dbReference type="OMA" id="CCISSER"/>
<evidence type="ECO:0000256" key="5">
    <source>
        <dbReference type="ARBA" id="ARBA00023123"/>
    </source>
</evidence>
<gene>
    <name evidence="10" type="primary">MYO2</name>
    <name evidence="10" type="ORF">NBO_135g0001</name>
</gene>
<dbReference type="PANTHER" id="PTHR13140:SF857">
    <property type="entry name" value="MYOSIN-11"/>
    <property type="match status" value="1"/>
</dbReference>
<dbReference type="GO" id="GO:0016459">
    <property type="term" value="C:myosin complex"/>
    <property type="evidence" value="ECO:0007669"/>
    <property type="project" value="UniProtKB-KW"/>
</dbReference>
<evidence type="ECO:0000256" key="8">
    <source>
        <dbReference type="PROSITE-ProRule" id="PRU00782"/>
    </source>
</evidence>
<dbReference type="InterPro" id="IPR001609">
    <property type="entry name" value="Myosin_head_motor_dom-like"/>
</dbReference>